<dbReference type="Gene3D" id="3.40.50.300">
    <property type="entry name" value="P-loop containing nucleotide triphosphate hydrolases"/>
    <property type="match status" value="1"/>
</dbReference>
<dbReference type="PRINTS" id="PR00364">
    <property type="entry name" value="DISEASERSIST"/>
</dbReference>
<dbReference type="SUPFAM" id="SSF52540">
    <property type="entry name" value="P-loop containing nucleoside triphosphate hydrolases"/>
    <property type="match status" value="1"/>
</dbReference>
<dbReference type="Pfam" id="PF01381">
    <property type="entry name" value="HTH_3"/>
    <property type="match status" value="1"/>
</dbReference>
<dbReference type="eggNOG" id="COG3903">
    <property type="taxonomic scope" value="Bacteria"/>
</dbReference>
<dbReference type="InterPro" id="IPR001387">
    <property type="entry name" value="Cro/C1-type_HTH"/>
</dbReference>
<feature type="domain" description="HTH cro/C1-type" evidence="1">
    <location>
        <begin position="58"/>
        <end position="110"/>
    </location>
</feature>
<proteinExistence type="predicted"/>
<dbReference type="PROSITE" id="PS50943">
    <property type="entry name" value="HTH_CROC1"/>
    <property type="match status" value="1"/>
</dbReference>
<dbReference type="PANTHER" id="PTHR47691">
    <property type="entry name" value="REGULATOR-RELATED"/>
    <property type="match status" value="1"/>
</dbReference>
<evidence type="ECO:0000259" key="1">
    <source>
        <dbReference type="PROSITE" id="PS50943"/>
    </source>
</evidence>
<dbReference type="InParanoid" id="A0A1I5XWG8"/>
<dbReference type="STRING" id="1993.SAMN04489713_12885"/>
<organism evidence="2 3">
    <name type="scientific">Actinomadura madurae</name>
    <dbReference type="NCBI Taxonomy" id="1993"/>
    <lineage>
        <taxon>Bacteria</taxon>
        <taxon>Bacillati</taxon>
        <taxon>Actinomycetota</taxon>
        <taxon>Actinomycetes</taxon>
        <taxon>Streptosporangiales</taxon>
        <taxon>Thermomonosporaceae</taxon>
        <taxon>Actinomadura</taxon>
    </lineage>
</organism>
<dbReference type="InterPro" id="IPR027417">
    <property type="entry name" value="P-loop_NTPase"/>
</dbReference>
<dbReference type="PANTHER" id="PTHR47691:SF3">
    <property type="entry name" value="HTH-TYPE TRANSCRIPTIONAL REGULATOR RV0890C-RELATED"/>
    <property type="match status" value="1"/>
</dbReference>
<dbReference type="SMART" id="SM00530">
    <property type="entry name" value="HTH_XRE"/>
    <property type="match status" value="1"/>
</dbReference>
<dbReference type="InterPro" id="IPR010982">
    <property type="entry name" value="Lambda_DNA-bd_dom_sf"/>
</dbReference>
<dbReference type="AlphaFoldDB" id="A0A1I5XWG8"/>
<dbReference type="SUPFAM" id="SSF47413">
    <property type="entry name" value="lambda repressor-like DNA-binding domains"/>
    <property type="match status" value="1"/>
</dbReference>
<gene>
    <name evidence="2" type="ORF">SAMN04489713_12885</name>
</gene>
<reference evidence="2 3" key="1">
    <citation type="submission" date="2016-10" db="EMBL/GenBank/DDBJ databases">
        <authorList>
            <person name="de Groot N.N."/>
        </authorList>
    </citation>
    <scope>NUCLEOTIDE SEQUENCE [LARGE SCALE GENOMIC DNA]</scope>
    <source>
        <strain evidence="2 3">DSM 43067</strain>
    </source>
</reference>
<evidence type="ECO:0000313" key="2">
    <source>
        <dbReference type="EMBL" id="SFQ36246.1"/>
    </source>
</evidence>
<keyword evidence="3" id="KW-1185">Reference proteome</keyword>
<dbReference type="CDD" id="cd00093">
    <property type="entry name" value="HTH_XRE"/>
    <property type="match status" value="1"/>
</dbReference>
<dbReference type="GO" id="GO:0003677">
    <property type="term" value="F:DNA binding"/>
    <property type="evidence" value="ECO:0007669"/>
    <property type="project" value="InterPro"/>
</dbReference>
<dbReference type="Gene3D" id="1.10.260.40">
    <property type="entry name" value="lambda repressor-like DNA-binding domains"/>
    <property type="match status" value="1"/>
</dbReference>
<dbReference type="EMBL" id="FOVH01000028">
    <property type="protein sequence ID" value="SFQ36246.1"/>
    <property type="molecule type" value="Genomic_DNA"/>
</dbReference>
<name>A0A1I5XWG8_9ACTN</name>
<protein>
    <submittedName>
        <fullName evidence="2">Helix-turn-helix domain-containing protein</fullName>
    </submittedName>
</protein>
<accession>A0A1I5XWG8</accession>
<dbReference type="Proteomes" id="UP000183413">
    <property type="component" value="Unassembled WGS sequence"/>
</dbReference>
<sequence length="459" mass="49849">MAVTIFLAGTGRGADGDRARDRGESEECESLSSVERASIAALWAPGDEPPVGVLVRWWRERALLTQEQLAERTGLNVRTIRRLESRELQKPRPTSILLLAEALRLNSEERAILVAGVRGPVGSPAGGETVIPRQLPARVDVCEGRAQELLALERDDDAGMPSMVSIEGMPGVGKTALAVHAAHRLMPRFPDGQLYLDLHGHRRETEPVEPGAALTRLLGSLGVTGGRVPEHLDDRAALYRSVLAGRRVLIVLDDAAGEEQVRPLLPAGAGCRLIVTSRRRLIGLDGVRTVPLDVPAADEAVALFTRTAGPARVKDAPAAVLTDIVERCGLLPLAVRIAAVRLRTHPAWTVRDLLDRLNDDRPGELRAGPQSVAAALDLSYRRLPADQRSAYRSLGAHLTTDFGVHAAAAMLETPVARTRWLLDRLLDAHLLQEPTPDRFRFHTLVREHARRTAQGISAP</sequence>
<dbReference type="InterPro" id="IPR002182">
    <property type="entry name" value="NB-ARC"/>
</dbReference>
<evidence type="ECO:0000313" key="3">
    <source>
        <dbReference type="Proteomes" id="UP000183413"/>
    </source>
</evidence>
<dbReference type="GO" id="GO:0043531">
    <property type="term" value="F:ADP binding"/>
    <property type="evidence" value="ECO:0007669"/>
    <property type="project" value="InterPro"/>
</dbReference>
<dbReference type="Pfam" id="PF00931">
    <property type="entry name" value="NB-ARC"/>
    <property type="match status" value="1"/>
</dbReference>